<feature type="region of interest" description="Disordered" evidence="1">
    <location>
        <begin position="61"/>
        <end position="90"/>
    </location>
</feature>
<dbReference type="Pfam" id="PF13610">
    <property type="entry name" value="DDE_Tnp_IS240"/>
    <property type="match status" value="1"/>
</dbReference>
<evidence type="ECO:0000256" key="1">
    <source>
        <dbReference type="SAM" id="MobiDB-lite"/>
    </source>
</evidence>
<dbReference type="RefSeq" id="WP_063785474.1">
    <property type="nucleotide sequence ID" value="NZ_LGUV01000055.1"/>
</dbReference>
<dbReference type="PANTHER" id="PTHR35528:SF3">
    <property type="entry name" value="BLL1675 PROTEIN"/>
    <property type="match status" value="1"/>
</dbReference>
<feature type="compositionally biased region" description="Basic residues" evidence="1">
    <location>
        <begin position="65"/>
        <end position="74"/>
    </location>
</feature>
<gene>
    <name evidence="3" type="ORF">ADK75_08135</name>
</gene>
<dbReference type="PATRIC" id="fig|1961.12.peg.1879"/>
<reference evidence="4" key="1">
    <citation type="submission" date="2015-07" db="EMBL/GenBank/DDBJ databases">
        <authorList>
            <consortium name="Consortium for Microbial Forensics and Genomics (microFORGE)"/>
            <person name="Knight B.M."/>
            <person name="Roberts D.P."/>
            <person name="Lin D."/>
            <person name="Hari K."/>
            <person name="Fletcher J."/>
            <person name="Melcher U."/>
            <person name="Blagden T."/>
            <person name="Winegar R.A."/>
        </authorList>
    </citation>
    <scope>NUCLEOTIDE SEQUENCE [LARGE SCALE GENOMIC DNA]</scope>
    <source>
        <strain evidence="4">NRRL B-1447</strain>
    </source>
</reference>
<organism evidence="3 4">
    <name type="scientific">Streptomyces virginiae</name>
    <name type="common">Streptomyces cinnamonensis</name>
    <dbReference type="NCBI Taxonomy" id="1961"/>
    <lineage>
        <taxon>Bacteria</taxon>
        <taxon>Bacillati</taxon>
        <taxon>Actinomycetota</taxon>
        <taxon>Actinomycetes</taxon>
        <taxon>Kitasatosporales</taxon>
        <taxon>Streptomycetaceae</taxon>
        <taxon>Streptomyces</taxon>
    </lineage>
</organism>
<dbReference type="EMBL" id="LGUV01000055">
    <property type="protein sequence ID" value="KOG56353.1"/>
    <property type="molecule type" value="Genomic_DNA"/>
</dbReference>
<dbReference type="Proteomes" id="UP000037084">
    <property type="component" value="Unassembled WGS sequence"/>
</dbReference>
<sequence length="90" mass="10506">MINTDRLRSYGAAHREAMPSMEHPKGLNNRAENSHQPTRQHERTMKEFRSVGSAQRLLSAFTRTSPHHRPHRHLTTAPRNHFDTMNRLTV</sequence>
<comment type="caution">
    <text evidence="3">The sequence shown here is derived from an EMBL/GenBank/DDBJ whole genome shotgun (WGS) entry which is preliminary data.</text>
</comment>
<protein>
    <submittedName>
        <fullName evidence="3">Transposase</fullName>
    </submittedName>
</protein>
<proteinExistence type="predicted"/>
<evidence type="ECO:0000313" key="3">
    <source>
        <dbReference type="EMBL" id="KOG56353.1"/>
    </source>
</evidence>
<name>A0A0L8N185_STRVG</name>
<dbReference type="OrthoDB" id="4315389at2"/>
<feature type="region of interest" description="Disordered" evidence="1">
    <location>
        <begin position="1"/>
        <end position="45"/>
    </location>
</feature>
<feature type="domain" description="DDE" evidence="2">
    <location>
        <begin position="2"/>
        <end position="67"/>
    </location>
</feature>
<evidence type="ECO:0000259" key="2">
    <source>
        <dbReference type="Pfam" id="PF13610"/>
    </source>
</evidence>
<accession>A0A0L8N185</accession>
<feature type="non-terminal residue" evidence="3">
    <location>
        <position position="1"/>
    </location>
</feature>
<dbReference type="InterPro" id="IPR052183">
    <property type="entry name" value="IS_Transposase"/>
</dbReference>
<feature type="compositionally biased region" description="Basic and acidic residues" evidence="1">
    <location>
        <begin position="1"/>
        <end position="25"/>
    </location>
</feature>
<dbReference type="InterPro" id="IPR032874">
    <property type="entry name" value="DDE_dom"/>
</dbReference>
<dbReference type="AlphaFoldDB" id="A0A0L8N185"/>
<dbReference type="PANTHER" id="PTHR35528">
    <property type="entry name" value="BLL1675 PROTEIN"/>
    <property type="match status" value="1"/>
</dbReference>
<evidence type="ECO:0000313" key="4">
    <source>
        <dbReference type="Proteomes" id="UP000037084"/>
    </source>
</evidence>